<dbReference type="PROSITE" id="PS50118">
    <property type="entry name" value="HMG_BOX_2"/>
    <property type="match status" value="2"/>
</dbReference>
<feature type="domain" description="HMG box" evidence="4">
    <location>
        <begin position="224"/>
        <end position="291"/>
    </location>
</feature>
<protein>
    <submittedName>
        <fullName evidence="5">High mobility group protein B3</fullName>
    </submittedName>
</protein>
<evidence type="ECO:0000313" key="5">
    <source>
        <dbReference type="EMBL" id="KAJ8046597.1"/>
    </source>
</evidence>
<evidence type="ECO:0000313" key="6">
    <source>
        <dbReference type="Proteomes" id="UP001152320"/>
    </source>
</evidence>
<name>A0A9Q1CJP2_HOLLE</name>
<feature type="compositionally biased region" description="Acidic residues" evidence="3">
    <location>
        <begin position="432"/>
        <end position="448"/>
    </location>
</feature>
<feature type="compositionally biased region" description="Low complexity" evidence="3">
    <location>
        <begin position="306"/>
        <end position="328"/>
    </location>
</feature>
<evidence type="ECO:0000259" key="4">
    <source>
        <dbReference type="PROSITE" id="PS50118"/>
    </source>
</evidence>
<feature type="DNA-binding region" description="HMG box" evidence="2">
    <location>
        <begin position="224"/>
        <end position="291"/>
    </location>
</feature>
<dbReference type="GO" id="GO:0003677">
    <property type="term" value="F:DNA binding"/>
    <property type="evidence" value="ECO:0007669"/>
    <property type="project" value="UniProtKB-UniRule"/>
</dbReference>
<dbReference type="FunFam" id="1.10.30.10:FF:000060">
    <property type="entry name" value="Transcription factor protein"/>
    <property type="match status" value="1"/>
</dbReference>
<feature type="region of interest" description="Disordered" evidence="3">
    <location>
        <begin position="355"/>
        <end position="383"/>
    </location>
</feature>
<gene>
    <name evidence="5" type="ORF">HOLleu_05329</name>
</gene>
<feature type="region of interest" description="Disordered" evidence="3">
    <location>
        <begin position="297"/>
        <end position="330"/>
    </location>
</feature>
<keyword evidence="2" id="KW-0539">Nucleus</keyword>
<sequence>MSSMPIVPPIWTSNAAGHNYTGTPGAYSKQLFEMLPNQDRSVYQALLQNDTKLHPQVWKNNTGQNYSVPHAYLTDRHTAGPSSPPDFTSARQNAYYSIQHGLHHAPTDLSYPDPAMSSVYFPKKRGRKPLAEKGKKRRKRNRPGSHVKRAKTAYFFFLEVFRKNYVKEGDQIPRASEITKACGAKWGLMNEEEKRPHIEKALADRKRYEGEMAMYRKVRDPDKPKKPPTAYFYFLTDFRARMKGKPIEKGRRLTEICGEEWNKLTEDQKRPYLDRVAVEYKKYQEAMEEWRKKKGMQAATASVKKPSTSEVSAQPSSSTSAASQPGPTVSAASAVNMAHVPESVQEVVAAQQSAAAQAVSSRPTHHAVSPPTPTQMIPMGSHMAPMGALAGGYNHAASMQQMQQMLLQQHQMQAVAASMARQEHHQQQQQQEDYDDDEYEEEDYDEEA</sequence>
<organism evidence="5 6">
    <name type="scientific">Holothuria leucospilota</name>
    <name type="common">Black long sea cucumber</name>
    <name type="synonym">Mertensiothuria leucospilota</name>
    <dbReference type="NCBI Taxonomy" id="206669"/>
    <lineage>
        <taxon>Eukaryota</taxon>
        <taxon>Metazoa</taxon>
        <taxon>Echinodermata</taxon>
        <taxon>Eleutherozoa</taxon>
        <taxon>Echinozoa</taxon>
        <taxon>Holothuroidea</taxon>
        <taxon>Aspidochirotacea</taxon>
        <taxon>Aspidochirotida</taxon>
        <taxon>Holothuriidae</taxon>
        <taxon>Holothuria</taxon>
    </lineage>
</organism>
<dbReference type="EMBL" id="JAIZAY010000002">
    <property type="protein sequence ID" value="KAJ8046597.1"/>
    <property type="molecule type" value="Genomic_DNA"/>
</dbReference>
<dbReference type="InterPro" id="IPR036910">
    <property type="entry name" value="HMG_box_dom_sf"/>
</dbReference>
<dbReference type="InterPro" id="IPR009071">
    <property type="entry name" value="HMG_box_dom"/>
</dbReference>
<dbReference type="InterPro" id="IPR050342">
    <property type="entry name" value="HMGB"/>
</dbReference>
<proteinExistence type="predicted"/>
<reference evidence="5" key="1">
    <citation type="submission" date="2021-10" db="EMBL/GenBank/DDBJ databases">
        <title>Tropical sea cucumber genome reveals ecological adaptation and Cuvierian tubules defense mechanism.</title>
        <authorList>
            <person name="Chen T."/>
        </authorList>
    </citation>
    <scope>NUCLEOTIDE SEQUENCE</scope>
    <source>
        <strain evidence="5">Nanhai2018</strain>
        <tissue evidence="5">Muscle</tissue>
    </source>
</reference>
<feature type="compositionally biased region" description="Basic residues" evidence="3">
    <location>
        <begin position="122"/>
        <end position="146"/>
    </location>
</feature>
<dbReference type="OrthoDB" id="1919336at2759"/>
<dbReference type="PANTHER" id="PTHR48112">
    <property type="entry name" value="HIGH MOBILITY GROUP PROTEIN DSP1"/>
    <property type="match status" value="1"/>
</dbReference>
<dbReference type="GO" id="GO:0005634">
    <property type="term" value="C:nucleus"/>
    <property type="evidence" value="ECO:0007669"/>
    <property type="project" value="UniProtKB-UniRule"/>
</dbReference>
<comment type="caution">
    <text evidence="5">The sequence shown here is derived from an EMBL/GenBank/DDBJ whole genome shotgun (WGS) entry which is preliminary data.</text>
</comment>
<evidence type="ECO:0000256" key="3">
    <source>
        <dbReference type="SAM" id="MobiDB-lite"/>
    </source>
</evidence>
<dbReference type="Pfam" id="PF00505">
    <property type="entry name" value="HMG_box"/>
    <property type="match status" value="1"/>
</dbReference>
<dbReference type="Pfam" id="PF09011">
    <property type="entry name" value="HMG_box_2"/>
    <property type="match status" value="1"/>
</dbReference>
<dbReference type="AlphaFoldDB" id="A0A9Q1CJP2"/>
<dbReference type="Proteomes" id="UP001152320">
    <property type="component" value="Chromosome 2"/>
</dbReference>
<feature type="region of interest" description="Disordered" evidence="3">
    <location>
        <begin position="116"/>
        <end position="146"/>
    </location>
</feature>
<feature type="region of interest" description="Disordered" evidence="3">
    <location>
        <begin position="415"/>
        <end position="448"/>
    </location>
</feature>
<dbReference type="PANTHER" id="PTHR48112:SF31">
    <property type="entry name" value="HMG BOX DOMAIN-CONTAINING PROTEIN"/>
    <property type="match status" value="1"/>
</dbReference>
<feature type="domain" description="HMG box" evidence="4">
    <location>
        <begin position="147"/>
        <end position="216"/>
    </location>
</feature>
<keyword evidence="6" id="KW-1185">Reference proteome</keyword>
<dbReference type="SUPFAM" id="SSF47095">
    <property type="entry name" value="HMG-box"/>
    <property type="match status" value="2"/>
</dbReference>
<feature type="DNA-binding region" description="HMG box" evidence="2">
    <location>
        <begin position="147"/>
        <end position="216"/>
    </location>
</feature>
<evidence type="ECO:0000256" key="2">
    <source>
        <dbReference type="PROSITE-ProRule" id="PRU00267"/>
    </source>
</evidence>
<keyword evidence="1 2" id="KW-0238">DNA-binding</keyword>
<accession>A0A9Q1CJP2</accession>
<dbReference type="SMART" id="SM00398">
    <property type="entry name" value="HMG"/>
    <property type="match status" value="2"/>
</dbReference>
<dbReference type="Gene3D" id="1.10.30.10">
    <property type="entry name" value="High mobility group box domain"/>
    <property type="match status" value="2"/>
</dbReference>
<evidence type="ECO:0000256" key="1">
    <source>
        <dbReference type="ARBA" id="ARBA00023125"/>
    </source>
</evidence>